<keyword evidence="3 5" id="KW-1133">Transmembrane helix</keyword>
<dbReference type="PANTHER" id="PTHR31310:SF7">
    <property type="entry name" value="PA-PHOSPHATASE RELATED-FAMILY PROTEIN DDB_G0268928"/>
    <property type="match status" value="1"/>
</dbReference>
<evidence type="ECO:0000256" key="5">
    <source>
        <dbReference type="SAM" id="Phobius"/>
    </source>
</evidence>
<dbReference type="Pfam" id="PF14378">
    <property type="entry name" value="PAP2_3"/>
    <property type="match status" value="1"/>
</dbReference>
<dbReference type="Proteomes" id="UP001147700">
    <property type="component" value="Unassembled WGS sequence"/>
</dbReference>
<gene>
    <name evidence="7" type="ORF">OJ962_17645</name>
</gene>
<evidence type="ECO:0000256" key="4">
    <source>
        <dbReference type="ARBA" id="ARBA00023136"/>
    </source>
</evidence>
<feature type="transmembrane region" description="Helical" evidence="5">
    <location>
        <begin position="145"/>
        <end position="169"/>
    </location>
</feature>
<dbReference type="Gene3D" id="1.20.144.10">
    <property type="entry name" value="Phosphatidic acid phosphatase type 2/haloperoxidase"/>
    <property type="match status" value="1"/>
</dbReference>
<dbReference type="SUPFAM" id="SSF48317">
    <property type="entry name" value="Acid phosphatase/Vanadium-dependent haloperoxidase"/>
    <property type="match status" value="1"/>
</dbReference>
<keyword evidence="8" id="KW-1185">Reference proteome</keyword>
<evidence type="ECO:0000313" key="7">
    <source>
        <dbReference type="EMBL" id="MDA0139331.1"/>
    </source>
</evidence>
<feature type="transmembrane region" description="Helical" evidence="5">
    <location>
        <begin position="176"/>
        <end position="193"/>
    </location>
</feature>
<accession>A0ABT4RL92</accession>
<evidence type="ECO:0000256" key="3">
    <source>
        <dbReference type="ARBA" id="ARBA00022989"/>
    </source>
</evidence>
<dbReference type="InterPro" id="IPR026841">
    <property type="entry name" value="Aur1/Ipt1"/>
</dbReference>
<dbReference type="EMBL" id="JAPCID010000023">
    <property type="protein sequence ID" value="MDA0139331.1"/>
    <property type="molecule type" value="Genomic_DNA"/>
</dbReference>
<protein>
    <submittedName>
        <fullName evidence="7">Phosphatase PAP2 family protein</fullName>
    </submittedName>
</protein>
<feature type="domain" description="Inositolphosphotransferase Aur1/Ipt1" evidence="6">
    <location>
        <begin position="66"/>
        <end position="215"/>
    </location>
</feature>
<feature type="transmembrane region" description="Helical" evidence="5">
    <location>
        <begin position="199"/>
        <end position="217"/>
    </location>
</feature>
<sequence length="231" mass="24903">MTPSFVRRRGVRELMLFGAAYLLYNAGRGVTSGQMDLAQSNAQWVVGAQGGVGFEHGVQDALGGALLSHVYLAAQIVVLPLVLLSMYRWAPRLYPRLRNTVIATWMLSLPVYALFPVAPPRLAEVGMTDFVSETSAVTLAGHSTWFYNPIAAVPSLHCGFALALSVAVAMVVRRRWLKALALSWAPLVALSTVATANHYVFDVAAGVAITLLGYLVVTWRPRPALRTAVAA</sequence>
<name>A0ABT4RL92_9ACTN</name>
<dbReference type="RefSeq" id="WP_202956554.1">
    <property type="nucleotide sequence ID" value="NZ_JAPCID010000023.1"/>
</dbReference>
<keyword evidence="4 5" id="KW-0472">Membrane</keyword>
<proteinExistence type="predicted"/>
<feature type="transmembrane region" description="Helical" evidence="5">
    <location>
        <begin position="66"/>
        <end position="87"/>
    </location>
</feature>
<evidence type="ECO:0000313" key="8">
    <source>
        <dbReference type="Proteomes" id="UP001147700"/>
    </source>
</evidence>
<feature type="transmembrane region" description="Helical" evidence="5">
    <location>
        <begin position="99"/>
        <end position="118"/>
    </location>
</feature>
<organism evidence="7 8">
    <name type="scientific">Solirubrobacter deserti</name>
    <dbReference type="NCBI Taxonomy" id="2282478"/>
    <lineage>
        <taxon>Bacteria</taxon>
        <taxon>Bacillati</taxon>
        <taxon>Actinomycetota</taxon>
        <taxon>Thermoleophilia</taxon>
        <taxon>Solirubrobacterales</taxon>
        <taxon>Solirubrobacteraceae</taxon>
        <taxon>Solirubrobacter</taxon>
    </lineage>
</organism>
<evidence type="ECO:0000259" key="6">
    <source>
        <dbReference type="Pfam" id="PF14378"/>
    </source>
</evidence>
<dbReference type="InterPro" id="IPR052185">
    <property type="entry name" value="IPC_Synthase-Related"/>
</dbReference>
<dbReference type="PANTHER" id="PTHR31310">
    <property type="match status" value="1"/>
</dbReference>
<dbReference type="CDD" id="cd03386">
    <property type="entry name" value="PAP2_Aur1_like"/>
    <property type="match status" value="1"/>
</dbReference>
<evidence type="ECO:0000256" key="2">
    <source>
        <dbReference type="ARBA" id="ARBA00022692"/>
    </source>
</evidence>
<comment type="subcellular location">
    <subcellularLocation>
        <location evidence="1">Membrane</location>
        <topology evidence="1">Multi-pass membrane protein</topology>
    </subcellularLocation>
</comment>
<evidence type="ECO:0000256" key="1">
    <source>
        <dbReference type="ARBA" id="ARBA00004141"/>
    </source>
</evidence>
<keyword evidence="2 5" id="KW-0812">Transmembrane</keyword>
<dbReference type="InterPro" id="IPR036938">
    <property type="entry name" value="PAP2/HPO_sf"/>
</dbReference>
<reference evidence="7" key="1">
    <citation type="submission" date="2022-10" db="EMBL/GenBank/DDBJ databases">
        <title>The WGS of Solirubrobacter sp. CPCC 204708.</title>
        <authorList>
            <person name="Jiang Z."/>
        </authorList>
    </citation>
    <scope>NUCLEOTIDE SEQUENCE</scope>
    <source>
        <strain evidence="7">CPCC 204708</strain>
    </source>
</reference>
<comment type="caution">
    <text evidence="7">The sequence shown here is derived from an EMBL/GenBank/DDBJ whole genome shotgun (WGS) entry which is preliminary data.</text>
</comment>